<evidence type="ECO:0000313" key="8">
    <source>
        <dbReference type="Proteomes" id="UP000603317"/>
    </source>
</evidence>
<evidence type="ECO:0000256" key="3">
    <source>
        <dbReference type="ARBA" id="ARBA00022795"/>
    </source>
</evidence>
<dbReference type="InterPro" id="IPR005648">
    <property type="entry name" value="FlgD"/>
</dbReference>
<evidence type="ECO:0000256" key="1">
    <source>
        <dbReference type="ARBA" id="ARBA00010577"/>
    </source>
</evidence>
<comment type="similarity">
    <text evidence="1 5">Belongs to the FlgD family.</text>
</comment>
<gene>
    <name evidence="7" type="primary">flgD</name>
    <name evidence="7" type="ORF">GCM10010923_24920</name>
</gene>
<comment type="function">
    <text evidence="4 5">Required for flagellar hook formation. May act as a scaffolding protein.</text>
</comment>
<keyword evidence="3 5" id="KW-1005">Bacterial flagellum biogenesis</keyword>
<comment type="caution">
    <text evidence="7">The sequence shown here is derived from an EMBL/GenBank/DDBJ whole genome shotgun (WGS) entry which is preliminary data.</text>
</comment>
<sequence length="211" mass="21543">MISSTLPAGLTVAQPKNAKGGEDMGQAQFLQLMTAQLKFQDPFDPVDNTAMVAQMAQFSQVAGIAEMNASLKGISEAFSASRLSEASNYIGKSVLAESKTAAMDRGGVYRGEVTLAGPSDNLTIELVDQKGNVVRSATGPAQAGPVPFGFASVDENGQPVDLGPLRVRVSGGVASSTAAWLPVSAVNSSSAGTTLTTPAGPIDINTIRGVS</sequence>
<dbReference type="Gene3D" id="2.30.30.910">
    <property type="match status" value="1"/>
</dbReference>
<reference evidence="8" key="1">
    <citation type="journal article" date="2019" name="Int. J. Syst. Evol. Microbiol.">
        <title>The Global Catalogue of Microorganisms (GCM) 10K type strain sequencing project: providing services to taxonomists for standard genome sequencing and annotation.</title>
        <authorList>
            <consortium name="The Broad Institute Genomics Platform"/>
            <consortium name="The Broad Institute Genome Sequencing Center for Infectious Disease"/>
            <person name="Wu L."/>
            <person name="Ma J."/>
        </authorList>
    </citation>
    <scope>NUCLEOTIDE SEQUENCE [LARGE SCALE GENOMIC DNA]</scope>
    <source>
        <strain evidence="8">CGMCC 1.15297</strain>
    </source>
</reference>
<dbReference type="Gene3D" id="2.60.40.4070">
    <property type="match status" value="1"/>
</dbReference>
<keyword evidence="8" id="KW-1185">Reference proteome</keyword>
<accession>A0ABQ1FHC6</accession>
<evidence type="ECO:0000256" key="4">
    <source>
        <dbReference type="ARBA" id="ARBA00024746"/>
    </source>
</evidence>
<name>A0ABQ1FHC6_9SPHN</name>
<dbReference type="InterPro" id="IPR025965">
    <property type="entry name" value="FlgD/Vpr_Ig-like"/>
</dbReference>
<evidence type="ECO:0000313" key="7">
    <source>
        <dbReference type="EMBL" id="GGA13182.1"/>
    </source>
</evidence>
<evidence type="ECO:0000259" key="6">
    <source>
        <dbReference type="Pfam" id="PF13860"/>
    </source>
</evidence>
<evidence type="ECO:0000256" key="2">
    <source>
        <dbReference type="ARBA" id="ARBA00016013"/>
    </source>
</evidence>
<dbReference type="Pfam" id="PF13860">
    <property type="entry name" value="FlgD_ig"/>
    <property type="match status" value="1"/>
</dbReference>
<feature type="domain" description="FlgD/Vpr Ig-like" evidence="6">
    <location>
        <begin position="106"/>
        <end position="171"/>
    </location>
</feature>
<dbReference type="Pfam" id="PF03963">
    <property type="entry name" value="FlgD"/>
    <property type="match status" value="1"/>
</dbReference>
<proteinExistence type="inferred from homology"/>
<protein>
    <recommendedName>
        <fullName evidence="2 5">Basal-body rod modification protein FlgD</fullName>
    </recommendedName>
</protein>
<dbReference type="EMBL" id="BMID01000001">
    <property type="protein sequence ID" value="GGA13182.1"/>
    <property type="molecule type" value="Genomic_DNA"/>
</dbReference>
<dbReference type="RefSeq" id="WP_188643005.1">
    <property type="nucleotide sequence ID" value="NZ_BMID01000001.1"/>
</dbReference>
<evidence type="ECO:0000256" key="5">
    <source>
        <dbReference type="RuleBase" id="RU362076"/>
    </source>
</evidence>
<dbReference type="Proteomes" id="UP000603317">
    <property type="component" value="Unassembled WGS sequence"/>
</dbReference>
<organism evidence="7 8">
    <name type="scientific">Blastomonas marina</name>
    <dbReference type="NCBI Taxonomy" id="1867408"/>
    <lineage>
        <taxon>Bacteria</taxon>
        <taxon>Pseudomonadati</taxon>
        <taxon>Pseudomonadota</taxon>
        <taxon>Alphaproteobacteria</taxon>
        <taxon>Sphingomonadales</taxon>
        <taxon>Sphingomonadaceae</taxon>
        <taxon>Blastomonas</taxon>
    </lineage>
</organism>